<evidence type="ECO:0000313" key="2">
    <source>
        <dbReference type="EMBL" id="TWW62652.1"/>
    </source>
</evidence>
<comment type="caution">
    <text evidence="2">The sequence shown here is derived from an EMBL/GenBank/DDBJ whole genome shotgun (WGS) entry which is preliminary data.</text>
</comment>
<dbReference type="AlphaFoldDB" id="A0A5C6N599"/>
<evidence type="ECO:0000256" key="1">
    <source>
        <dbReference type="SAM" id="MobiDB-lite"/>
    </source>
</evidence>
<sequence>MRIRERSEMSESGTKGWPEDDQDPALSLKKQRSVAKRLRCRIGPVFPRWGAPKVLQFHSEAALLLDRYEATHRPQVGLNSVSLNLLKKKREDYWLFSDSLHGWGGGNFKWKAGAKAWSRSCALPLEQLKQRERLEPADAGALGPAFVDSIVLVMKCCDEMAQEPSGLEQVFVPSCPAHSSPLGRGGLLGPDMTAVVDTSFLDNECVPCKVHMPALLMGRCQTPVWEVG</sequence>
<dbReference type="Proteomes" id="UP000324091">
    <property type="component" value="Chromosome 4"/>
</dbReference>
<feature type="region of interest" description="Disordered" evidence="1">
    <location>
        <begin position="1"/>
        <end position="29"/>
    </location>
</feature>
<evidence type="ECO:0000313" key="3">
    <source>
        <dbReference type="Proteomes" id="UP000324091"/>
    </source>
</evidence>
<gene>
    <name evidence="2" type="ORF">D4764_04G0012990</name>
</gene>
<accession>A0A5C6N599</accession>
<organism evidence="2 3">
    <name type="scientific">Takifugu flavidus</name>
    <name type="common">sansaifugu</name>
    <dbReference type="NCBI Taxonomy" id="433684"/>
    <lineage>
        <taxon>Eukaryota</taxon>
        <taxon>Metazoa</taxon>
        <taxon>Chordata</taxon>
        <taxon>Craniata</taxon>
        <taxon>Vertebrata</taxon>
        <taxon>Euteleostomi</taxon>
        <taxon>Actinopterygii</taxon>
        <taxon>Neopterygii</taxon>
        <taxon>Teleostei</taxon>
        <taxon>Neoteleostei</taxon>
        <taxon>Acanthomorphata</taxon>
        <taxon>Eupercaria</taxon>
        <taxon>Tetraodontiformes</taxon>
        <taxon>Tetradontoidea</taxon>
        <taxon>Tetraodontidae</taxon>
        <taxon>Takifugu</taxon>
    </lineage>
</organism>
<reference evidence="2 3" key="1">
    <citation type="submission" date="2019-04" db="EMBL/GenBank/DDBJ databases">
        <title>Chromosome genome assembly for Takifugu flavidus.</title>
        <authorList>
            <person name="Xiao S."/>
        </authorList>
    </citation>
    <scope>NUCLEOTIDE SEQUENCE [LARGE SCALE GENOMIC DNA]</scope>
    <source>
        <strain evidence="2">HTHZ2018</strain>
        <tissue evidence="2">Muscle</tissue>
    </source>
</reference>
<keyword evidence="3" id="KW-1185">Reference proteome</keyword>
<name>A0A5C6N599_9TELE</name>
<proteinExistence type="predicted"/>
<dbReference type="EMBL" id="RHFK02000017">
    <property type="protein sequence ID" value="TWW62652.1"/>
    <property type="molecule type" value="Genomic_DNA"/>
</dbReference>
<protein>
    <submittedName>
        <fullName evidence="2">Uncharacterized protein</fullName>
    </submittedName>
</protein>